<dbReference type="SUPFAM" id="SSF54593">
    <property type="entry name" value="Glyoxalase/Bleomycin resistance protein/Dihydroxybiphenyl dioxygenase"/>
    <property type="match status" value="1"/>
</dbReference>
<name>A0A6J4L8G3_9BACT</name>
<accession>A0A6J4L8G3</accession>
<dbReference type="Pfam" id="PF00903">
    <property type="entry name" value="Glyoxalase"/>
    <property type="match status" value="1"/>
</dbReference>
<dbReference type="InterPro" id="IPR029068">
    <property type="entry name" value="Glyas_Bleomycin-R_OHBP_Dase"/>
</dbReference>
<dbReference type="Gene3D" id="3.30.720.120">
    <property type="match status" value="1"/>
</dbReference>
<evidence type="ECO:0000259" key="1">
    <source>
        <dbReference type="PROSITE" id="PS51819"/>
    </source>
</evidence>
<dbReference type="PROSITE" id="PS51819">
    <property type="entry name" value="VOC"/>
    <property type="match status" value="1"/>
</dbReference>
<dbReference type="InterPro" id="IPR004360">
    <property type="entry name" value="Glyas_Fos-R_dOase_dom"/>
</dbReference>
<dbReference type="PANTHER" id="PTHR34109">
    <property type="entry name" value="BNAUNNG04460D PROTEIN-RELATED"/>
    <property type="match status" value="1"/>
</dbReference>
<dbReference type="InterPro" id="IPR037523">
    <property type="entry name" value="VOC_core"/>
</dbReference>
<dbReference type="CDD" id="cd07246">
    <property type="entry name" value="VOC_like"/>
    <property type="match status" value="1"/>
</dbReference>
<dbReference type="Gene3D" id="3.30.720.110">
    <property type="match status" value="1"/>
</dbReference>
<gene>
    <name evidence="2" type="ORF">AVDCRST_MAG89-1846</name>
</gene>
<dbReference type="PANTHER" id="PTHR34109:SF1">
    <property type="entry name" value="VOC DOMAIN-CONTAINING PROTEIN"/>
    <property type="match status" value="1"/>
</dbReference>
<proteinExistence type="predicted"/>
<dbReference type="AlphaFoldDB" id="A0A6J4L8G3"/>
<evidence type="ECO:0000313" key="2">
    <source>
        <dbReference type="EMBL" id="CAA9325046.1"/>
    </source>
</evidence>
<reference evidence="2" key="1">
    <citation type="submission" date="2020-02" db="EMBL/GenBank/DDBJ databases">
        <authorList>
            <person name="Meier V. D."/>
        </authorList>
    </citation>
    <scope>NUCLEOTIDE SEQUENCE</scope>
    <source>
        <strain evidence="2">AVDCRST_MAG89</strain>
    </source>
</reference>
<organism evidence="2">
    <name type="scientific">uncultured Gemmatimonadota bacterium</name>
    <dbReference type="NCBI Taxonomy" id="203437"/>
    <lineage>
        <taxon>Bacteria</taxon>
        <taxon>Pseudomonadati</taxon>
        <taxon>Gemmatimonadota</taxon>
        <taxon>environmental samples</taxon>
    </lineage>
</organism>
<protein>
    <submittedName>
        <fullName evidence="2">Glyoxalase family protein</fullName>
    </submittedName>
</protein>
<sequence length="128" mass="13650">MSATHKPAGYNTVSPYLIVDGASRTIEFLVRVFGAVEVRRFADDAGGIVHAEVRIDDTVLMIADGGEGWPPVPSHVHVYVADVDATFRRALEAGATAVQEPVQKDDADRRGGVTDAGGTTWWIATMVG</sequence>
<feature type="domain" description="VOC" evidence="1">
    <location>
        <begin position="9"/>
        <end position="126"/>
    </location>
</feature>
<dbReference type="EMBL" id="CADCTV010000393">
    <property type="protein sequence ID" value="CAA9325046.1"/>
    <property type="molecule type" value="Genomic_DNA"/>
</dbReference>